<feature type="transmembrane region" description="Helical" evidence="7">
    <location>
        <begin position="76"/>
        <end position="99"/>
    </location>
</feature>
<evidence type="ECO:0000256" key="1">
    <source>
        <dbReference type="ARBA" id="ARBA00004651"/>
    </source>
</evidence>
<feature type="transmembrane region" description="Helical" evidence="7">
    <location>
        <begin position="207"/>
        <end position="228"/>
    </location>
</feature>
<dbReference type="PANTHER" id="PTHR43124">
    <property type="entry name" value="PURINE EFFLUX PUMP PBUE"/>
    <property type="match status" value="1"/>
</dbReference>
<evidence type="ECO:0000256" key="7">
    <source>
        <dbReference type="SAM" id="Phobius"/>
    </source>
</evidence>
<dbReference type="PROSITE" id="PS50850">
    <property type="entry name" value="MFS"/>
    <property type="match status" value="1"/>
</dbReference>
<feature type="transmembrane region" description="Helical" evidence="7">
    <location>
        <begin position="240"/>
        <end position="260"/>
    </location>
</feature>
<dbReference type="Proteomes" id="UP000051324">
    <property type="component" value="Unassembled WGS sequence"/>
</dbReference>
<dbReference type="GO" id="GO:0022857">
    <property type="term" value="F:transmembrane transporter activity"/>
    <property type="evidence" value="ECO:0007669"/>
    <property type="project" value="InterPro"/>
</dbReference>
<sequence length="393" mass="41355">MMRSSKVKLALFALATTFFAVGVTEFISVGVLPAIAQEFQISTSTAGLITTMYALGVALGAPVLTLVTSGFEQKKVILGALLAFVLGHVLISFAPIFSLVLAGRFIAGAAHGLLFALSALIAASLVGKAKQAWAIALIFSGFTVATAFGAPLGTLLSDFMSWRISFFIIAILGTVALFLNAVVLPSNSNNSKIKITEQLSIFTKPHILLVLLVTILGYGGTFATFTYLSPILAQTTHVPTQYISLVLVIYGIAIAIGNSLGGKLGDVAPLKVLLTIFSLQALALFSFYFTAKSLWLALLNIVILGLLAFMSVPILQSYILILAQTYAPKATAIASALNISAFSLGIVLGSYVGGLVITYVGLLQTALAASGLVIIAILLMSVVFQQEKKRTQR</sequence>
<evidence type="ECO:0000256" key="6">
    <source>
        <dbReference type="ARBA" id="ARBA00023136"/>
    </source>
</evidence>
<dbReference type="InterPro" id="IPR036259">
    <property type="entry name" value="MFS_trans_sf"/>
</dbReference>
<keyword evidence="6 7" id="KW-0472">Membrane</keyword>
<evidence type="ECO:0000256" key="4">
    <source>
        <dbReference type="ARBA" id="ARBA00022692"/>
    </source>
</evidence>
<feature type="transmembrane region" description="Helical" evidence="7">
    <location>
        <begin position="133"/>
        <end position="152"/>
    </location>
</feature>
<reference evidence="9 10" key="1">
    <citation type="journal article" date="2015" name="Genome Announc.">
        <title>Expanding the biotechnology potential of lactobacilli through comparative genomics of 213 strains and associated genera.</title>
        <authorList>
            <person name="Sun Z."/>
            <person name="Harris H.M."/>
            <person name="McCann A."/>
            <person name="Guo C."/>
            <person name="Argimon S."/>
            <person name="Zhang W."/>
            <person name="Yang X."/>
            <person name="Jeffery I.B."/>
            <person name="Cooney J.C."/>
            <person name="Kagawa T.F."/>
            <person name="Liu W."/>
            <person name="Song Y."/>
            <person name="Salvetti E."/>
            <person name="Wrobel A."/>
            <person name="Rasinkangas P."/>
            <person name="Parkhill J."/>
            <person name="Rea M.C."/>
            <person name="O'Sullivan O."/>
            <person name="Ritari J."/>
            <person name="Douillard F.P."/>
            <person name="Paul Ross R."/>
            <person name="Yang R."/>
            <person name="Briner A.E."/>
            <person name="Felis G.E."/>
            <person name="de Vos W.M."/>
            <person name="Barrangou R."/>
            <person name="Klaenhammer T.R."/>
            <person name="Caufield P.W."/>
            <person name="Cui Y."/>
            <person name="Zhang H."/>
            <person name="O'Toole P.W."/>
        </authorList>
    </citation>
    <scope>NUCLEOTIDE SEQUENCE [LARGE SCALE GENOMIC DNA]</scope>
    <source>
        <strain evidence="9 10">DSM 16634</strain>
    </source>
</reference>
<dbReference type="RefSeq" id="WP_056957319.1">
    <property type="nucleotide sequence ID" value="NZ_AZFT01000053.1"/>
</dbReference>
<dbReference type="STRING" id="1423724.FC32_GL000702"/>
<keyword evidence="5 7" id="KW-1133">Transmembrane helix</keyword>
<evidence type="ECO:0000259" key="8">
    <source>
        <dbReference type="PROSITE" id="PS50850"/>
    </source>
</evidence>
<evidence type="ECO:0000256" key="2">
    <source>
        <dbReference type="ARBA" id="ARBA00022448"/>
    </source>
</evidence>
<dbReference type="AlphaFoldDB" id="A0A0R1TXC2"/>
<feature type="transmembrane region" description="Helical" evidence="7">
    <location>
        <begin position="105"/>
        <end position="126"/>
    </location>
</feature>
<name>A0A0R1TXC2_9LACO</name>
<keyword evidence="3" id="KW-1003">Cell membrane</keyword>
<dbReference type="PANTHER" id="PTHR43124:SF8">
    <property type="entry name" value="INNER MEMBRANE TRANSPORT PROTEIN YDHP"/>
    <property type="match status" value="1"/>
</dbReference>
<feature type="transmembrane region" description="Helical" evidence="7">
    <location>
        <begin position="46"/>
        <end position="67"/>
    </location>
</feature>
<dbReference type="CDD" id="cd17324">
    <property type="entry name" value="MFS_NepI_like"/>
    <property type="match status" value="1"/>
</dbReference>
<feature type="transmembrane region" description="Helical" evidence="7">
    <location>
        <begin position="164"/>
        <end position="186"/>
    </location>
</feature>
<dbReference type="PATRIC" id="fig|1423724.4.peg.740"/>
<gene>
    <name evidence="9" type="ORF">FC32_GL000702</name>
</gene>
<feature type="transmembrane region" description="Helical" evidence="7">
    <location>
        <begin position="272"/>
        <end position="291"/>
    </location>
</feature>
<dbReference type="eggNOG" id="COG2814">
    <property type="taxonomic scope" value="Bacteria"/>
</dbReference>
<dbReference type="Gene3D" id="1.20.1250.20">
    <property type="entry name" value="MFS general substrate transporter like domains"/>
    <property type="match status" value="1"/>
</dbReference>
<evidence type="ECO:0000313" key="10">
    <source>
        <dbReference type="Proteomes" id="UP000051324"/>
    </source>
</evidence>
<dbReference type="InterPro" id="IPR020846">
    <property type="entry name" value="MFS_dom"/>
</dbReference>
<keyword evidence="4 7" id="KW-0812">Transmembrane</keyword>
<dbReference type="GO" id="GO:0005886">
    <property type="term" value="C:plasma membrane"/>
    <property type="evidence" value="ECO:0007669"/>
    <property type="project" value="UniProtKB-SubCell"/>
</dbReference>
<dbReference type="SUPFAM" id="SSF103473">
    <property type="entry name" value="MFS general substrate transporter"/>
    <property type="match status" value="1"/>
</dbReference>
<evidence type="ECO:0000256" key="3">
    <source>
        <dbReference type="ARBA" id="ARBA00022475"/>
    </source>
</evidence>
<feature type="transmembrane region" description="Helical" evidence="7">
    <location>
        <begin position="297"/>
        <end position="323"/>
    </location>
</feature>
<comment type="subcellular location">
    <subcellularLocation>
        <location evidence="1">Cell membrane</location>
        <topology evidence="1">Multi-pass membrane protein</topology>
    </subcellularLocation>
</comment>
<dbReference type="Pfam" id="PF07690">
    <property type="entry name" value="MFS_1"/>
    <property type="match status" value="1"/>
</dbReference>
<protein>
    <submittedName>
        <fullName evidence="9">Arabinose efflux permease</fullName>
    </submittedName>
</protein>
<dbReference type="EMBL" id="AZFT01000053">
    <property type="protein sequence ID" value="KRL83448.1"/>
    <property type="molecule type" value="Genomic_DNA"/>
</dbReference>
<feature type="domain" description="Major facilitator superfamily (MFS) profile" evidence="8">
    <location>
        <begin position="10"/>
        <end position="388"/>
    </location>
</feature>
<feature type="transmembrane region" description="Helical" evidence="7">
    <location>
        <begin position="335"/>
        <end position="360"/>
    </location>
</feature>
<accession>A0A0R1TXC2</accession>
<proteinExistence type="predicted"/>
<keyword evidence="10" id="KW-1185">Reference proteome</keyword>
<dbReference type="InterPro" id="IPR050189">
    <property type="entry name" value="MFS_Efflux_Transporters"/>
</dbReference>
<comment type="caution">
    <text evidence="9">The sequence shown here is derived from an EMBL/GenBank/DDBJ whole genome shotgun (WGS) entry which is preliminary data.</text>
</comment>
<evidence type="ECO:0000313" key="9">
    <source>
        <dbReference type="EMBL" id="KRL83448.1"/>
    </source>
</evidence>
<dbReference type="InterPro" id="IPR011701">
    <property type="entry name" value="MFS"/>
</dbReference>
<evidence type="ECO:0000256" key="5">
    <source>
        <dbReference type="ARBA" id="ARBA00022989"/>
    </source>
</evidence>
<feature type="transmembrane region" description="Helical" evidence="7">
    <location>
        <begin position="366"/>
        <end position="384"/>
    </location>
</feature>
<organism evidence="9 10">
    <name type="scientific">Ligilactobacillus apodemi DSM 16634 = JCM 16172</name>
    <dbReference type="NCBI Taxonomy" id="1423724"/>
    <lineage>
        <taxon>Bacteria</taxon>
        <taxon>Bacillati</taxon>
        <taxon>Bacillota</taxon>
        <taxon>Bacilli</taxon>
        <taxon>Lactobacillales</taxon>
        <taxon>Lactobacillaceae</taxon>
        <taxon>Ligilactobacillus</taxon>
    </lineage>
</organism>
<keyword evidence="2" id="KW-0813">Transport</keyword>